<reference evidence="2" key="1">
    <citation type="submission" date="2020-12" db="EMBL/GenBank/DDBJ databases">
        <title>Metabolic potential, ecology and presence of endohyphal bacteria is reflected in genomic diversity of Mucoromycotina.</title>
        <authorList>
            <person name="Muszewska A."/>
            <person name="Okrasinska A."/>
            <person name="Steczkiewicz K."/>
            <person name="Drgas O."/>
            <person name="Orlowska M."/>
            <person name="Perlinska-Lenart U."/>
            <person name="Aleksandrzak-Piekarczyk T."/>
            <person name="Szatraj K."/>
            <person name="Zielenkiewicz U."/>
            <person name="Pilsyk S."/>
            <person name="Malc E."/>
            <person name="Mieczkowski P."/>
            <person name="Kruszewska J.S."/>
            <person name="Biernat P."/>
            <person name="Pawlowska J."/>
        </authorList>
    </citation>
    <scope>NUCLEOTIDE SEQUENCE</scope>
    <source>
        <strain evidence="2">WA0000067209</strain>
    </source>
</reference>
<protein>
    <recommendedName>
        <fullName evidence="1">Ribosome maturation protein SDO1/SBDS N-terminal domain-containing protein</fullName>
    </recommendedName>
</protein>
<name>A0A8H7Q1M8_MORIS</name>
<dbReference type="EMBL" id="JAEPQZ010000003">
    <property type="protein sequence ID" value="KAG2183660.1"/>
    <property type="molecule type" value="Genomic_DNA"/>
</dbReference>
<dbReference type="SUPFAM" id="SSF89895">
    <property type="entry name" value="FYSH domain"/>
    <property type="match status" value="1"/>
</dbReference>
<dbReference type="InterPro" id="IPR036786">
    <property type="entry name" value="Ribosome_mat_SBDS_N_sf"/>
</dbReference>
<evidence type="ECO:0000313" key="3">
    <source>
        <dbReference type="Proteomes" id="UP000654370"/>
    </source>
</evidence>
<organism evidence="2 3">
    <name type="scientific">Mortierella isabellina</name>
    <name type="common">Filamentous fungus</name>
    <name type="synonym">Umbelopsis isabellina</name>
    <dbReference type="NCBI Taxonomy" id="91625"/>
    <lineage>
        <taxon>Eukaryota</taxon>
        <taxon>Fungi</taxon>
        <taxon>Fungi incertae sedis</taxon>
        <taxon>Mucoromycota</taxon>
        <taxon>Mucoromycotina</taxon>
        <taxon>Umbelopsidomycetes</taxon>
        <taxon>Umbelopsidales</taxon>
        <taxon>Umbelopsidaceae</taxon>
        <taxon>Umbelopsis</taxon>
    </lineage>
</organism>
<dbReference type="OrthoDB" id="2567806at2759"/>
<dbReference type="AlphaFoldDB" id="A0A8H7Q1M8"/>
<sequence>MPEGTPVRVTYKVNGEEFFVFADHEALEKWQKDKTIPLVEVAASFEVLHIPNGGNTGEAVRPSKGELESAFNTSNSDDIVKKILSEGEVKGSVHVDKGNAYGLGGNKGHE</sequence>
<feature type="domain" description="Ribosome maturation protein SDO1/SBDS N-terminal" evidence="1">
    <location>
        <begin position="7"/>
        <end position="92"/>
    </location>
</feature>
<dbReference type="Proteomes" id="UP000654370">
    <property type="component" value="Unassembled WGS sequence"/>
</dbReference>
<gene>
    <name evidence="2" type="ORF">INT43_006668</name>
</gene>
<dbReference type="Gene3D" id="3.30.1250.10">
    <property type="entry name" value="Ribosome maturation protein SBDS, N-terminal domain"/>
    <property type="match status" value="1"/>
</dbReference>
<comment type="caution">
    <text evidence="2">The sequence shown here is derived from an EMBL/GenBank/DDBJ whole genome shotgun (WGS) entry which is preliminary data.</text>
</comment>
<dbReference type="InterPro" id="IPR019783">
    <property type="entry name" value="SDO1/SBDS_N"/>
</dbReference>
<proteinExistence type="predicted"/>
<dbReference type="Pfam" id="PF01172">
    <property type="entry name" value="SBDS_N"/>
    <property type="match status" value="1"/>
</dbReference>
<evidence type="ECO:0000313" key="2">
    <source>
        <dbReference type="EMBL" id="KAG2183660.1"/>
    </source>
</evidence>
<accession>A0A8H7Q1M8</accession>
<evidence type="ECO:0000259" key="1">
    <source>
        <dbReference type="Pfam" id="PF01172"/>
    </source>
</evidence>
<keyword evidence="3" id="KW-1185">Reference proteome</keyword>